<feature type="region of interest" description="Disordered" evidence="1">
    <location>
        <begin position="184"/>
        <end position="203"/>
    </location>
</feature>
<reference evidence="3 4" key="1">
    <citation type="submission" date="2019-07" db="EMBL/GenBank/DDBJ databases">
        <title>De Novo Assembly of kiwifruit Actinidia rufa.</title>
        <authorList>
            <person name="Sugita-Konishi S."/>
            <person name="Sato K."/>
            <person name="Mori E."/>
            <person name="Abe Y."/>
            <person name="Kisaki G."/>
            <person name="Hamano K."/>
            <person name="Suezawa K."/>
            <person name="Otani M."/>
            <person name="Fukuda T."/>
            <person name="Manabe T."/>
            <person name="Gomi K."/>
            <person name="Tabuchi M."/>
            <person name="Akimitsu K."/>
            <person name="Kataoka I."/>
        </authorList>
    </citation>
    <scope>NUCLEOTIDE SEQUENCE [LARGE SCALE GENOMIC DNA]</scope>
    <source>
        <strain evidence="4">cv. Fuchu</strain>
    </source>
</reference>
<dbReference type="Proteomes" id="UP000585474">
    <property type="component" value="Unassembled WGS sequence"/>
</dbReference>
<protein>
    <submittedName>
        <fullName evidence="3">Uncharacterized protein</fullName>
    </submittedName>
</protein>
<dbReference type="EMBL" id="BJWL01000023">
    <property type="protein sequence ID" value="GFZ13118.1"/>
    <property type="molecule type" value="Genomic_DNA"/>
</dbReference>
<comment type="caution">
    <text evidence="3">The sequence shown here is derived from an EMBL/GenBank/DDBJ whole genome shotgun (WGS) entry which is preliminary data.</text>
</comment>
<keyword evidence="2" id="KW-1133">Transmembrane helix</keyword>
<feature type="region of interest" description="Disordered" evidence="1">
    <location>
        <begin position="37"/>
        <end position="79"/>
    </location>
</feature>
<keyword evidence="4" id="KW-1185">Reference proteome</keyword>
<feature type="compositionally biased region" description="Polar residues" evidence="1">
    <location>
        <begin position="56"/>
        <end position="67"/>
    </location>
</feature>
<keyword evidence="2" id="KW-0472">Membrane</keyword>
<name>A0A7J0GQT5_9ERIC</name>
<dbReference type="AlphaFoldDB" id="A0A7J0GQT5"/>
<evidence type="ECO:0000256" key="2">
    <source>
        <dbReference type="SAM" id="Phobius"/>
    </source>
</evidence>
<proteinExistence type="predicted"/>
<keyword evidence="2" id="KW-0812">Transmembrane</keyword>
<evidence type="ECO:0000313" key="3">
    <source>
        <dbReference type="EMBL" id="GFZ13118.1"/>
    </source>
</evidence>
<feature type="transmembrane region" description="Helical" evidence="2">
    <location>
        <begin position="214"/>
        <end position="231"/>
    </location>
</feature>
<gene>
    <name evidence="3" type="ORF">Acr_23g0015030</name>
</gene>
<sequence>MLKLPNGEVFEQPVFYENLPRFCPHCKVVGHTEEGCNAKKSKAKITEPAQARDSVNAGQKGTDSQVADSAVVRGKGTQPEWVTKSKISKGTQDNVNPAKTLAIISSSTNKFSVLDRNPETEDELIQNLGSSAQVEDKSSDQVQAGNIQQKVQLGSKVYSQQVKQIASEELNLKLQQSSKSQALGTAADLKSKPAQAGRKFGAVNPSGKKFKRRLILHLIPNLLLPLWPMWVKRRSKLKRRGRKIVSRQRKRAEL</sequence>
<evidence type="ECO:0000313" key="4">
    <source>
        <dbReference type="Proteomes" id="UP000585474"/>
    </source>
</evidence>
<organism evidence="3 4">
    <name type="scientific">Actinidia rufa</name>
    <dbReference type="NCBI Taxonomy" id="165716"/>
    <lineage>
        <taxon>Eukaryota</taxon>
        <taxon>Viridiplantae</taxon>
        <taxon>Streptophyta</taxon>
        <taxon>Embryophyta</taxon>
        <taxon>Tracheophyta</taxon>
        <taxon>Spermatophyta</taxon>
        <taxon>Magnoliopsida</taxon>
        <taxon>eudicotyledons</taxon>
        <taxon>Gunneridae</taxon>
        <taxon>Pentapetalae</taxon>
        <taxon>asterids</taxon>
        <taxon>Ericales</taxon>
        <taxon>Actinidiaceae</taxon>
        <taxon>Actinidia</taxon>
    </lineage>
</organism>
<evidence type="ECO:0000256" key="1">
    <source>
        <dbReference type="SAM" id="MobiDB-lite"/>
    </source>
</evidence>
<accession>A0A7J0GQT5</accession>